<organism evidence="1 2">
    <name type="scientific">Fasciola gigantica</name>
    <name type="common">Giant liver fluke</name>
    <dbReference type="NCBI Taxonomy" id="46835"/>
    <lineage>
        <taxon>Eukaryota</taxon>
        <taxon>Metazoa</taxon>
        <taxon>Spiralia</taxon>
        <taxon>Lophotrochozoa</taxon>
        <taxon>Platyhelminthes</taxon>
        <taxon>Trematoda</taxon>
        <taxon>Digenea</taxon>
        <taxon>Plagiorchiida</taxon>
        <taxon>Echinostomata</taxon>
        <taxon>Echinostomatoidea</taxon>
        <taxon>Fasciolidae</taxon>
        <taxon>Fasciola</taxon>
    </lineage>
</organism>
<gene>
    <name evidence="1" type="ORF">FGIG_01062</name>
</gene>
<sequence length="551" mass="62776">MLQVAEFECRIPRRERVQRSITQIDGVINSRLGISGNLGGLCLMTIGVIVEPAQLKNYINRVTSFKPIDNARVIVRRFRTNICLCMAPTGVVGTERLINHTVTDNCAWRLRVSRYGVGLEHLVYLEDPEIVPDSSGHGKPEYQVATLSASLTGNGQLSSGWMHRLWQPEATWSVYNDDISKILEKLTNRSTNNMQVTTEIPTVVHVQTTESITTDQPTANTSDDHTPIEVGGKKVLWFQAPAQYIIAVQRNLQKNHCIALMYNLSSTVQREMLASLKIINSFRAVYRQVEAALNTSGSNSMPFNEFPVPSTPSLATLFDQWLLWTDQRWVSKIKRMAEKSNTANPTFPPSCALSYSRSHGEPSSTQDPYVSAMLKKHEMTKIYYNLFLRVQHLAHWSSEERRNWFSHPRLPMLLRYLGLSAPSAVQLRQAIYVLRRYLPVYEPRPTDPQASANNYGVAGTFSIETLNQILQNRQQRGVLLNRAMALKFEELRAWPRPASRTSHKVLEHTPVSADSLRMEIRQMDSKDYCYTYLVSLWFRYVRGNLPITCVN</sequence>
<dbReference type="Proteomes" id="UP000316759">
    <property type="component" value="Unassembled WGS sequence"/>
</dbReference>
<evidence type="ECO:0000313" key="2">
    <source>
        <dbReference type="Proteomes" id="UP000316759"/>
    </source>
</evidence>
<proteinExistence type="predicted"/>
<reference evidence="1 2" key="1">
    <citation type="submission" date="2019-04" db="EMBL/GenBank/DDBJ databases">
        <title>Annotation for the trematode Fasciola gigantica.</title>
        <authorList>
            <person name="Choi Y.-J."/>
        </authorList>
    </citation>
    <scope>NUCLEOTIDE SEQUENCE [LARGE SCALE GENOMIC DNA]</scope>
    <source>
        <strain evidence="1">Uganda_cow_1</strain>
    </source>
</reference>
<dbReference type="OrthoDB" id="6271583at2759"/>
<evidence type="ECO:0000313" key="1">
    <source>
        <dbReference type="EMBL" id="TPP64042.1"/>
    </source>
</evidence>
<protein>
    <submittedName>
        <fullName evidence="1">Uncharacterized protein</fullName>
    </submittedName>
</protein>
<comment type="caution">
    <text evidence="1">The sequence shown here is derived from an EMBL/GenBank/DDBJ whole genome shotgun (WGS) entry which is preliminary data.</text>
</comment>
<dbReference type="AlphaFoldDB" id="A0A504YPQ2"/>
<keyword evidence="2" id="KW-1185">Reference proteome</keyword>
<name>A0A504YPQ2_FASGI</name>
<dbReference type="EMBL" id="SUNJ01004933">
    <property type="protein sequence ID" value="TPP64042.1"/>
    <property type="molecule type" value="Genomic_DNA"/>
</dbReference>
<accession>A0A504YPQ2</accession>